<organism evidence="2 3">
    <name type="scientific">Labeo rohita</name>
    <name type="common">Indian major carp</name>
    <name type="synonym">Cyprinus rohita</name>
    <dbReference type="NCBI Taxonomy" id="84645"/>
    <lineage>
        <taxon>Eukaryota</taxon>
        <taxon>Metazoa</taxon>
        <taxon>Chordata</taxon>
        <taxon>Craniata</taxon>
        <taxon>Vertebrata</taxon>
        <taxon>Euteleostomi</taxon>
        <taxon>Actinopterygii</taxon>
        <taxon>Neopterygii</taxon>
        <taxon>Teleostei</taxon>
        <taxon>Ostariophysi</taxon>
        <taxon>Cypriniformes</taxon>
        <taxon>Cyprinidae</taxon>
        <taxon>Labeoninae</taxon>
        <taxon>Labeonini</taxon>
        <taxon>Labeo</taxon>
    </lineage>
</organism>
<gene>
    <name evidence="2" type="ORF">H4Q32_024858</name>
</gene>
<proteinExistence type="predicted"/>
<feature type="compositionally biased region" description="Pro residues" evidence="1">
    <location>
        <begin position="93"/>
        <end position="103"/>
    </location>
</feature>
<name>A0ABQ8LC95_LABRO</name>
<evidence type="ECO:0000313" key="2">
    <source>
        <dbReference type="EMBL" id="KAI2648000.1"/>
    </source>
</evidence>
<feature type="region of interest" description="Disordered" evidence="1">
    <location>
        <begin position="84"/>
        <end position="126"/>
    </location>
</feature>
<dbReference type="EMBL" id="JACTAM010000038">
    <property type="protein sequence ID" value="KAI2648000.1"/>
    <property type="molecule type" value="Genomic_DNA"/>
</dbReference>
<dbReference type="Proteomes" id="UP000830375">
    <property type="component" value="Unassembled WGS sequence"/>
</dbReference>
<dbReference type="GO" id="GO:0016874">
    <property type="term" value="F:ligase activity"/>
    <property type="evidence" value="ECO:0007669"/>
    <property type="project" value="UniProtKB-KW"/>
</dbReference>
<sequence>MNPLLRPEFLLRLKQGELPLEGYTFQLVAQTTSYPDDALCAFYDASLNVSCRASSSEDCPRADFAAFVEWTQARNRSSFPACSMKNLAGATPDPEPSQPPPRPAEYQPEPTDDGELKPDATSEPSQIGATEQLITTEPELHNNIQLQTRSSTSFRTPATEPEVRGGAYVLIRAAPPTLPGGVAKSGQIKGANTEDLILLSPKWSPDNGSAARDDLYIPKCPK</sequence>
<feature type="region of interest" description="Disordered" evidence="1">
    <location>
        <begin position="202"/>
        <end position="222"/>
    </location>
</feature>
<evidence type="ECO:0000313" key="3">
    <source>
        <dbReference type="Proteomes" id="UP000830375"/>
    </source>
</evidence>
<comment type="caution">
    <text evidence="2">The sequence shown here is derived from an EMBL/GenBank/DDBJ whole genome shotgun (WGS) entry which is preliminary data.</text>
</comment>
<evidence type="ECO:0000256" key="1">
    <source>
        <dbReference type="SAM" id="MobiDB-lite"/>
    </source>
</evidence>
<reference evidence="2 3" key="1">
    <citation type="submission" date="2022-01" db="EMBL/GenBank/DDBJ databases">
        <title>A high-quality chromosome-level genome assembly of rohu carp, Labeo rohita.</title>
        <authorList>
            <person name="Arick M.A. II"/>
            <person name="Hsu C.-Y."/>
            <person name="Magbanua Z."/>
            <person name="Pechanova O."/>
            <person name="Grover C."/>
            <person name="Miller E."/>
            <person name="Thrash A."/>
            <person name="Ezzel L."/>
            <person name="Alam S."/>
            <person name="Benzie J."/>
            <person name="Hamilton M."/>
            <person name="Karsi A."/>
            <person name="Lawrence M.L."/>
            <person name="Peterson D.G."/>
        </authorList>
    </citation>
    <scope>NUCLEOTIDE SEQUENCE [LARGE SCALE GENOMIC DNA]</scope>
    <source>
        <strain evidence="3">BAU-BD-2019</strain>
        <tissue evidence="2">Blood</tissue>
    </source>
</reference>
<protein>
    <submittedName>
        <fullName evidence="2">RNA-splicing ligase RtcB</fullName>
    </submittedName>
</protein>
<accession>A0ABQ8LC95</accession>
<keyword evidence="3" id="KW-1185">Reference proteome</keyword>
<keyword evidence="2" id="KW-0436">Ligase</keyword>